<dbReference type="EMBL" id="BK015870">
    <property type="protein sequence ID" value="DAD70819.1"/>
    <property type="molecule type" value="Genomic_DNA"/>
</dbReference>
<proteinExistence type="predicted"/>
<organism evidence="1">
    <name type="scientific">Siphoviridae sp. ctKcB20</name>
    <dbReference type="NCBI Taxonomy" id="2827568"/>
    <lineage>
        <taxon>Viruses</taxon>
        <taxon>Duplodnaviria</taxon>
        <taxon>Heunggongvirae</taxon>
        <taxon>Uroviricota</taxon>
        <taxon>Caudoviricetes</taxon>
    </lineage>
</organism>
<evidence type="ECO:0000313" key="1">
    <source>
        <dbReference type="EMBL" id="DAD70819.1"/>
    </source>
</evidence>
<protein>
    <submittedName>
        <fullName evidence="1">Uncharacterized protein</fullName>
    </submittedName>
</protein>
<accession>A0A8S5LLS1</accession>
<reference evidence="1" key="1">
    <citation type="journal article" date="2021" name="Proc. Natl. Acad. Sci. U.S.A.">
        <title>A Catalog of Tens of Thousands of Viruses from Human Metagenomes Reveals Hidden Associations with Chronic Diseases.</title>
        <authorList>
            <person name="Tisza M.J."/>
            <person name="Buck C.B."/>
        </authorList>
    </citation>
    <scope>NUCLEOTIDE SEQUENCE</scope>
    <source>
        <strain evidence="1">CtKcB20</strain>
    </source>
</reference>
<sequence>MKFCLNITSIGYPSYVGAINEYPCLGDEKYKMYMTRVRNKSNNSECDITYIDISSMAKLKELIDETGHEVIISPPCKWRDEKHYKLEIYDDYRE</sequence>
<name>A0A8S5LLS1_9CAUD</name>